<gene>
    <name evidence="2" type="ORF">GA0070611_0823</name>
</gene>
<dbReference type="AlphaFoldDB" id="A0A1A8Z5V1"/>
<keyword evidence="1" id="KW-0812">Transmembrane</keyword>
<feature type="transmembrane region" description="Helical" evidence="1">
    <location>
        <begin position="92"/>
        <end position="115"/>
    </location>
</feature>
<dbReference type="OrthoDB" id="164904at2"/>
<evidence type="ECO:0000256" key="1">
    <source>
        <dbReference type="SAM" id="Phobius"/>
    </source>
</evidence>
<proteinExistence type="predicted"/>
<organism evidence="2 3">
    <name type="scientific">Micromonospora auratinigra</name>
    <dbReference type="NCBI Taxonomy" id="261654"/>
    <lineage>
        <taxon>Bacteria</taxon>
        <taxon>Bacillati</taxon>
        <taxon>Actinomycetota</taxon>
        <taxon>Actinomycetes</taxon>
        <taxon>Micromonosporales</taxon>
        <taxon>Micromonosporaceae</taxon>
        <taxon>Micromonospora</taxon>
    </lineage>
</organism>
<name>A0A1A8Z5V1_9ACTN</name>
<evidence type="ECO:0000313" key="2">
    <source>
        <dbReference type="EMBL" id="SBT39193.1"/>
    </source>
</evidence>
<reference evidence="3" key="1">
    <citation type="submission" date="2016-06" db="EMBL/GenBank/DDBJ databases">
        <authorList>
            <person name="Varghese N."/>
            <person name="Submissions Spin"/>
        </authorList>
    </citation>
    <scope>NUCLEOTIDE SEQUENCE [LARGE SCALE GENOMIC DNA]</scope>
    <source>
        <strain evidence="3">DSM 44815</strain>
    </source>
</reference>
<dbReference type="PATRIC" id="fig|261654.4.peg.846"/>
<keyword evidence="1" id="KW-1133">Transmembrane helix</keyword>
<dbReference type="SUPFAM" id="SSF55961">
    <property type="entry name" value="Bet v1-like"/>
    <property type="match status" value="1"/>
</dbReference>
<sequence>MIRPDLDGLPFVDEHRIIAPASPASTWRTLARQLGGGRGAGATALARLLAAEPGRATGTLFDEGAALPGFAVTEAVPGRLVRLTGRHRYARYVWLFTLTPVSGGTMISARTYAAFPGPLGRLYRLLVIGSGGHRVAVRRLLRAVRDRVGR</sequence>
<dbReference type="Proteomes" id="UP000199385">
    <property type="component" value="Chromosome I"/>
</dbReference>
<accession>A0A1A8Z5V1</accession>
<dbReference type="STRING" id="261654.GA0070611_0823"/>
<protein>
    <recommendedName>
        <fullName evidence="4">Polyketide cyclase / dehydrase and lipid transport</fullName>
    </recommendedName>
</protein>
<keyword evidence="3" id="KW-1185">Reference proteome</keyword>
<dbReference type="RefSeq" id="WP_091657593.1">
    <property type="nucleotide sequence ID" value="NZ_LT594323.1"/>
</dbReference>
<evidence type="ECO:0000313" key="3">
    <source>
        <dbReference type="Proteomes" id="UP000199385"/>
    </source>
</evidence>
<evidence type="ECO:0008006" key="4">
    <source>
        <dbReference type="Google" id="ProtNLM"/>
    </source>
</evidence>
<dbReference type="EMBL" id="LT594323">
    <property type="protein sequence ID" value="SBT39193.1"/>
    <property type="molecule type" value="Genomic_DNA"/>
</dbReference>
<keyword evidence="1" id="KW-0472">Membrane</keyword>